<evidence type="ECO:0000259" key="7">
    <source>
        <dbReference type="Pfam" id="PF17390"/>
    </source>
</evidence>
<evidence type="ECO:0000256" key="3">
    <source>
        <dbReference type="ARBA" id="ARBA00022801"/>
    </source>
</evidence>
<organism evidence="8 9">
    <name type="scientific">Arenibacter aquaticus</name>
    <dbReference type="NCBI Taxonomy" id="2489054"/>
    <lineage>
        <taxon>Bacteria</taxon>
        <taxon>Pseudomonadati</taxon>
        <taxon>Bacteroidota</taxon>
        <taxon>Flavobacteriia</taxon>
        <taxon>Flavobacteriales</taxon>
        <taxon>Flavobacteriaceae</taxon>
        <taxon>Arenibacter</taxon>
    </lineage>
</organism>
<evidence type="ECO:0000256" key="1">
    <source>
        <dbReference type="ARBA" id="ARBA00001445"/>
    </source>
</evidence>
<dbReference type="OrthoDB" id="9815108at2"/>
<dbReference type="Pfam" id="PF17390">
    <property type="entry name" value="Bac_rhamnosid_C"/>
    <property type="match status" value="1"/>
</dbReference>
<dbReference type="InterPro" id="IPR012341">
    <property type="entry name" value="6hp_glycosidase-like_sf"/>
</dbReference>
<evidence type="ECO:0000313" key="9">
    <source>
        <dbReference type="Proteomes" id="UP000267585"/>
    </source>
</evidence>
<dbReference type="GO" id="GO:0005975">
    <property type="term" value="P:carbohydrate metabolic process"/>
    <property type="evidence" value="ECO:0007669"/>
    <property type="project" value="InterPro"/>
</dbReference>
<dbReference type="Pfam" id="PF17389">
    <property type="entry name" value="Bac_rhamnosid6H"/>
    <property type="match status" value="1"/>
</dbReference>
<dbReference type="Pfam" id="PF08531">
    <property type="entry name" value="Bac_rhamnosid_N"/>
    <property type="match status" value="1"/>
</dbReference>
<dbReference type="InterPro" id="IPR035398">
    <property type="entry name" value="Bac_rhamnosid_C"/>
</dbReference>
<evidence type="ECO:0000259" key="5">
    <source>
        <dbReference type="Pfam" id="PF08531"/>
    </source>
</evidence>
<comment type="caution">
    <text evidence="8">The sequence shown here is derived from an EMBL/GenBank/DDBJ whole genome shotgun (WGS) entry which is preliminary data.</text>
</comment>
<dbReference type="EC" id="3.2.1.40" evidence="2"/>
<dbReference type="GO" id="GO:0030596">
    <property type="term" value="F:alpha-L-rhamnosidase activity"/>
    <property type="evidence" value="ECO:0007669"/>
    <property type="project" value="UniProtKB-EC"/>
</dbReference>
<dbReference type="PANTHER" id="PTHR33307:SF6">
    <property type="entry name" value="ALPHA-RHAMNOSIDASE (EUROFUNG)-RELATED"/>
    <property type="match status" value="1"/>
</dbReference>
<dbReference type="Pfam" id="PF05592">
    <property type="entry name" value="Bac_rhamnosid"/>
    <property type="match status" value="1"/>
</dbReference>
<keyword evidence="9" id="KW-1185">Reference proteome</keyword>
<feature type="domain" description="Alpha-L-rhamnosidase C-terminal" evidence="7">
    <location>
        <begin position="721"/>
        <end position="794"/>
    </location>
</feature>
<reference evidence="8 9" key="1">
    <citation type="submission" date="2018-11" db="EMBL/GenBank/DDBJ databases">
        <title>Arenibacter aquaticus sp.nov., a marine bacterium isolated from surface seawater in the South China Sea.</title>
        <authorList>
            <person name="Guo J."/>
            <person name="Sun J."/>
        </authorList>
    </citation>
    <scope>NUCLEOTIDE SEQUENCE [LARGE SCALE GENOMIC DNA]</scope>
    <source>
        <strain evidence="8 9">GUO666</strain>
    </source>
</reference>
<accession>A0A3S0AF41</accession>
<keyword evidence="3" id="KW-0378">Hydrolase</keyword>
<feature type="domain" description="Alpha-L-rhamnosidase six-hairpin glycosidase" evidence="6">
    <location>
        <begin position="397"/>
        <end position="717"/>
    </location>
</feature>
<dbReference type="PANTHER" id="PTHR33307">
    <property type="entry name" value="ALPHA-RHAMNOSIDASE (EUROFUNG)"/>
    <property type="match status" value="1"/>
</dbReference>
<evidence type="ECO:0000256" key="2">
    <source>
        <dbReference type="ARBA" id="ARBA00012652"/>
    </source>
</evidence>
<comment type="catalytic activity">
    <reaction evidence="1">
        <text>Hydrolysis of terminal non-reducing alpha-L-rhamnose residues in alpha-L-rhamnosides.</text>
        <dbReference type="EC" id="3.2.1.40"/>
    </reaction>
</comment>
<evidence type="ECO:0000313" key="8">
    <source>
        <dbReference type="EMBL" id="RTE54161.1"/>
    </source>
</evidence>
<dbReference type="Proteomes" id="UP000267585">
    <property type="component" value="Unassembled WGS sequence"/>
</dbReference>
<dbReference type="InterPro" id="IPR016007">
    <property type="entry name" value="Alpha_rhamnosid"/>
</dbReference>
<dbReference type="AlphaFoldDB" id="A0A3S0AF41"/>
<dbReference type="SUPFAM" id="SSF48208">
    <property type="entry name" value="Six-hairpin glycosidases"/>
    <property type="match status" value="1"/>
</dbReference>
<dbReference type="InterPro" id="IPR008928">
    <property type="entry name" value="6-hairpin_glycosidase_sf"/>
</dbReference>
<feature type="domain" description="Bacterial alpha-L-rhamnosidase N-terminal" evidence="5">
    <location>
        <begin position="93"/>
        <end position="266"/>
    </location>
</feature>
<feature type="domain" description="Alpha-L-rhamnosidase concanavalin-like" evidence="4">
    <location>
        <begin position="277"/>
        <end position="392"/>
    </location>
</feature>
<proteinExistence type="predicted"/>
<protein>
    <recommendedName>
        <fullName evidence="2">alpha-L-rhamnosidase</fullName>
        <ecNumber evidence="2">3.2.1.40</ecNumber>
    </recommendedName>
</protein>
<gene>
    <name evidence="8" type="ORF">EHW67_08315</name>
</gene>
<evidence type="ECO:0000259" key="4">
    <source>
        <dbReference type="Pfam" id="PF05592"/>
    </source>
</evidence>
<dbReference type="EMBL" id="RQPJ01000003">
    <property type="protein sequence ID" value="RTE54161.1"/>
    <property type="molecule type" value="Genomic_DNA"/>
</dbReference>
<name>A0A3S0AF41_9FLAO</name>
<dbReference type="Gene3D" id="2.60.120.260">
    <property type="entry name" value="Galactose-binding domain-like"/>
    <property type="match status" value="2"/>
</dbReference>
<dbReference type="Gene3D" id="1.50.10.10">
    <property type="match status" value="1"/>
</dbReference>
<dbReference type="InterPro" id="IPR008902">
    <property type="entry name" value="Rhamnosid_concanavalin"/>
</dbReference>
<dbReference type="Gene3D" id="2.60.420.10">
    <property type="entry name" value="Maltose phosphorylase, domain 3"/>
    <property type="match status" value="1"/>
</dbReference>
<sequence length="831" mass="93292">MVSIVVICHIALFGYYNSTRTTIGKSSDLAINSLSDSEILEELQGNDFLNANAQDLDDAYWITDNRKLPKKDSLFYLDRPAPIFRKEFKTKNKLKKATLYITSAGYYKGSINGEPIGKNILDPAWTDYSKRTYYTEYDITSQVKKGSNSLGVSLGNGFYNPLPLRKWGRRNLRKDLSVGKPTFIAKLVLQYENGDTQSVVTDDSWKYSYGPIIRNSVYLGTVYDARQEISGWQKAGFSDSSWTPAIIGKGPGGNLQKAFFPPVQVTKTVTPVSVNTLENDVHIVDMGVNFTGTYKIKLTGKVGDTIKFRFGERIYDDGSLNPMTTVIGQIKRKGVGGPGAPDIAWQTDSYVMGKNGTAWFEPEFTYHVYRYMEIKGLKKAPKTSDIQGLYLHSNVSNAGDFSSSSDLLNKIQEISERSFLTNLVSVQSDCAAREKFGYGGDLNATSESYINNYDMRGIYRKTVYDWIDAMKDSSFVDTAPFAGVQYCGISWESAYLTTQYYLYLYYNDTDFVKELYEENKKWMEKVASIHPEGMVNKGLSDHESLEPVPVQLTGTAHYLQCAEIMETFAKEVGDKANEKKYNSLAKKLRGLIKAKFWDKPVTDKINRQTLFSTLLYHNIIPENQLEAAKDSLQKALKNGPNGHLNTGIFGTKYALETISKHLSPETAFEVVNSREFPGWGFMVDNGATTIWETWKESDGVFSNNHPMFGSVSEWFYRWLGGIQPDPEHPGFKKFILSPSTPAGLDYVNTKYESPFGTIVSNWKKTAENTYKYSVVVPKGSSAELRLGLDNSQNLKVYKGKEVLGSISDKALKSGNFELKEGSYTLIVSPKL</sequence>
<dbReference type="InterPro" id="IPR013737">
    <property type="entry name" value="Bac_rhamnosid_N"/>
</dbReference>
<dbReference type="InterPro" id="IPR035396">
    <property type="entry name" value="Bac_rhamnosid6H"/>
</dbReference>
<evidence type="ECO:0000259" key="6">
    <source>
        <dbReference type="Pfam" id="PF17389"/>
    </source>
</evidence>